<evidence type="ECO:0000313" key="10">
    <source>
        <dbReference type="EMBL" id="AZS31384.1"/>
    </source>
</evidence>
<keyword evidence="4" id="KW-0812">Transmembrane</keyword>
<keyword evidence="7" id="KW-0998">Cell outer membrane</keyword>
<evidence type="ECO:0000256" key="4">
    <source>
        <dbReference type="ARBA" id="ARBA00022692"/>
    </source>
</evidence>
<evidence type="ECO:0000256" key="6">
    <source>
        <dbReference type="ARBA" id="ARBA00023136"/>
    </source>
</evidence>
<proteinExistence type="predicted"/>
<protein>
    <submittedName>
        <fullName evidence="10">TonB-dependent receptor</fullName>
    </submittedName>
</protein>
<evidence type="ECO:0000256" key="1">
    <source>
        <dbReference type="ARBA" id="ARBA00004571"/>
    </source>
</evidence>
<name>A0A3S9VXX1_9BACT</name>
<dbReference type="PANTHER" id="PTHR30069:SF29">
    <property type="entry name" value="HEMOGLOBIN AND HEMOGLOBIN-HAPTOGLOBIN-BINDING PROTEIN 1-RELATED"/>
    <property type="match status" value="1"/>
</dbReference>
<evidence type="ECO:0000256" key="7">
    <source>
        <dbReference type="ARBA" id="ARBA00023237"/>
    </source>
</evidence>
<dbReference type="OrthoDB" id="1151166at2"/>
<dbReference type="SUPFAM" id="SSF56935">
    <property type="entry name" value="Porins"/>
    <property type="match status" value="1"/>
</dbReference>
<gene>
    <name evidence="10" type="ORF">D8S85_18755</name>
</gene>
<sequence length="945" mass="105796">MSLKKLFFLSTVIFLIGQIDLYAQSEKVSLSGTIQDAKSGETLPFVVVNIKDLNLWTTSDINGKFSFKDVKKGEYTLTASCLGYKDYEMKINLSKNIEKYILKLEEQTLALKEVTVTATAGNKLSSSSSIKKAALEHVQASSIVDVMQLLPGALTVNPNLNDISKLTIRDVTGKDATNAFGTAVIVDGARMSNDANMQMTSTALSNQGISTSAGTGIDARQIAVDNIESIEVIRGIASAEYGDLNSGAVIVKTKAGKSPLEVRFKTDPKIKQVYAGKGFALGENKGFLNIDADYVQSQNDIRTPAKSYNRLTAQIGYSNVFNPQGKAFSLNAKFKGLTTLDKQKSDPDKQSEEKTKVENQEISLNIYGNWMVNKAWLTSLKYTVAGSLGRQYNWDHEQHTTVGAATTNAMESGEHVAGFLPYEYYSDLKIEGKPVYAQAKLTANISGKYGIFYNNFMLGGEWSTKGNEGKGKSFDPSNPPSQNIRPRSFKDIPYINEYSGFIEDKVKIEIGKRSIELSAGSRFTKIDTKGADFDVIVDPRFNARLTLLENRWNKKGWESLSIRLGWGIQHKMPTLAYLYPDPAYIDKASFSFKDDANNRKLAVITTNVFETDNDHLKIPKSNNFEIGVDFKVFNINANLAYFKEKLTHGYNQANYAVPYQYREYNYSSSLTNPEYVNGEVVENGTPVGYRILKTFGLFQRPDNGITTDKWGIEYSFDFGKIEAIMTSILVDGAFFHTKTFDNSLKMNHETRYINNEPYPYVGLYVGGTNVGNGNLYQRLNTNVRLVTHIPQLRLVFTLGAQCVWMDKSKALSKYQGQCLAYMKDNDGNIIEGDVEKDKTYNKYINPVAYMDRDGAIHPFTETEANDPVFQHMIKSDKSTYFVEDSLDPYFMLNLRMTKEIGKLASLSFYANNFTNAKPWRYYKSSGSDFRVNSDISFGAEISLKF</sequence>
<dbReference type="GO" id="GO:0015344">
    <property type="term" value="F:siderophore uptake transmembrane transporter activity"/>
    <property type="evidence" value="ECO:0007669"/>
    <property type="project" value="TreeGrafter"/>
</dbReference>
<dbReference type="GO" id="GO:0044718">
    <property type="term" value="P:siderophore transmembrane transport"/>
    <property type="evidence" value="ECO:0007669"/>
    <property type="project" value="TreeGrafter"/>
</dbReference>
<dbReference type="Pfam" id="PF07715">
    <property type="entry name" value="Plug"/>
    <property type="match status" value="1"/>
</dbReference>
<dbReference type="InterPro" id="IPR012910">
    <property type="entry name" value="Plug_dom"/>
</dbReference>
<evidence type="ECO:0000256" key="5">
    <source>
        <dbReference type="ARBA" id="ARBA00022729"/>
    </source>
</evidence>
<dbReference type="EMBL" id="CP032819">
    <property type="protein sequence ID" value="AZS31384.1"/>
    <property type="molecule type" value="Genomic_DNA"/>
</dbReference>
<organism evidence="10 11">
    <name type="scientific">Butyricimonas faecalis</name>
    <dbReference type="NCBI Taxonomy" id="2093856"/>
    <lineage>
        <taxon>Bacteria</taxon>
        <taxon>Pseudomonadati</taxon>
        <taxon>Bacteroidota</taxon>
        <taxon>Bacteroidia</taxon>
        <taxon>Bacteroidales</taxon>
        <taxon>Odoribacteraceae</taxon>
        <taxon>Butyricimonas</taxon>
    </lineage>
</organism>
<dbReference type="InterPro" id="IPR036942">
    <property type="entry name" value="Beta-barrel_TonB_sf"/>
</dbReference>
<evidence type="ECO:0000259" key="9">
    <source>
        <dbReference type="Pfam" id="PF07715"/>
    </source>
</evidence>
<accession>A0A3S9VXX1</accession>
<dbReference type="InterPro" id="IPR039426">
    <property type="entry name" value="TonB-dep_rcpt-like"/>
</dbReference>
<dbReference type="SUPFAM" id="SSF49464">
    <property type="entry name" value="Carboxypeptidase regulatory domain-like"/>
    <property type="match status" value="1"/>
</dbReference>
<keyword evidence="2" id="KW-0813">Transport</keyword>
<dbReference type="AlphaFoldDB" id="A0A3S9VXX1"/>
<dbReference type="Proteomes" id="UP000270673">
    <property type="component" value="Chromosome"/>
</dbReference>
<dbReference type="KEGG" id="buy:D8S85_18755"/>
<keyword evidence="6" id="KW-0472">Membrane</keyword>
<keyword evidence="10" id="KW-0675">Receptor</keyword>
<dbReference type="Gene3D" id="2.170.130.10">
    <property type="entry name" value="TonB-dependent receptor, plug domain"/>
    <property type="match status" value="1"/>
</dbReference>
<comment type="subcellular location">
    <subcellularLocation>
        <location evidence="1">Cell outer membrane</location>
        <topology evidence="1">Multi-pass membrane protein</topology>
    </subcellularLocation>
</comment>
<keyword evidence="11" id="KW-1185">Reference proteome</keyword>
<dbReference type="InterPro" id="IPR037066">
    <property type="entry name" value="Plug_dom_sf"/>
</dbReference>
<dbReference type="PANTHER" id="PTHR30069">
    <property type="entry name" value="TONB-DEPENDENT OUTER MEMBRANE RECEPTOR"/>
    <property type="match status" value="1"/>
</dbReference>
<dbReference type="GO" id="GO:0009279">
    <property type="term" value="C:cell outer membrane"/>
    <property type="evidence" value="ECO:0007669"/>
    <property type="project" value="UniProtKB-SubCell"/>
</dbReference>
<evidence type="ECO:0000256" key="2">
    <source>
        <dbReference type="ARBA" id="ARBA00022448"/>
    </source>
</evidence>
<keyword evidence="5" id="KW-0732">Signal</keyword>
<dbReference type="Gene3D" id="2.60.40.1120">
    <property type="entry name" value="Carboxypeptidase-like, regulatory domain"/>
    <property type="match status" value="1"/>
</dbReference>
<dbReference type="RefSeq" id="WP_106481969.1">
    <property type="nucleotide sequence ID" value="NZ_CP032819.1"/>
</dbReference>
<reference evidence="10 11" key="1">
    <citation type="submission" date="2018-10" db="EMBL/GenBank/DDBJ databases">
        <title>Butyricimonas faecalis sp. nov., isolated from human faeces and emended description of the genus Butyricimonas.</title>
        <authorList>
            <person name="Le Roy T."/>
            <person name="Van der Smissen P."/>
            <person name="Paquot A."/>
            <person name="Delzenne N."/>
            <person name="Muccioli G."/>
            <person name="Collet J.-F."/>
            <person name="Cani P.D."/>
        </authorList>
    </citation>
    <scope>NUCLEOTIDE SEQUENCE [LARGE SCALE GENOMIC DNA]</scope>
    <source>
        <strain evidence="10 11">H184</strain>
    </source>
</reference>
<feature type="region of interest" description="Disordered" evidence="8">
    <location>
        <begin position="467"/>
        <end position="487"/>
    </location>
</feature>
<evidence type="ECO:0000256" key="3">
    <source>
        <dbReference type="ARBA" id="ARBA00022452"/>
    </source>
</evidence>
<evidence type="ECO:0000313" key="11">
    <source>
        <dbReference type="Proteomes" id="UP000270673"/>
    </source>
</evidence>
<dbReference type="InterPro" id="IPR008969">
    <property type="entry name" value="CarboxyPept-like_regulatory"/>
</dbReference>
<dbReference type="Pfam" id="PF13715">
    <property type="entry name" value="CarbopepD_reg_2"/>
    <property type="match status" value="1"/>
</dbReference>
<keyword evidence="3" id="KW-1134">Transmembrane beta strand</keyword>
<feature type="domain" description="TonB-dependent receptor plug" evidence="9">
    <location>
        <begin position="125"/>
        <end position="249"/>
    </location>
</feature>
<dbReference type="Gene3D" id="2.40.170.20">
    <property type="entry name" value="TonB-dependent receptor, beta-barrel domain"/>
    <property type="match status" value="1"/>
</dbReference>
<evidence type="ECO:0000256" key="8">
    <source>
        <dbReference type="SAM" id="MobiDB-lite"/>
    </source>
</evidence>